<feature type="non-terminal residue" evidence="1">
    <location>
        <position position="104"/>
    </location>
</feature>
<evidence type="ECO:0000313" key="2">
    <source>
        <dbReference type="Proteomes" id="UP001232148"/>
    </source>
</evidence>
<proteinExistence type="predicted"/>
<gene>
    <name evidence="1" type="ORF">LX32DRAFT_264396</name>
</gene>
<dbReference type="AlphaFoldDB" id="A0AAD9H2M2"/>
<evidence type="ECO:0000313" key="1">
    <source>
        <dbReference type="EMBL" id="KAK2021260.1"/>
    </source>
</evidence>
<protein>
    <submittedName>
        <fullName evidence="1">Uncharacterized protein</fullName>
    </submittedName>
</protein>
<keyword evidence="2" id="KW-1185">Reference proteome</keyword>
<name>A0AAD9H2M2_9PEZI</name>
<reference evidence="1" key="1">
    <citation type="submission" date="2021-06" db="EMBL/GenBank/DDBJ databases">
        <title>Comparative genomics, transcriptomics and evolutionary studies reveal genomic signatures of adaptation to plant cell wall in hemibiotrophic fungi.</title>
        <authorList>
            <consortium name="DOE Joint Genome Institute"/>
            <person name="Baroncelli R."/>
            <person name="Diaz J.F."/>
            <person name="Benocci T."/>
            <person name="Peng M."/>
            <person name="Battaglia E."/>
            <person name="Haridas S."/>
            <person name="Andreopoulos W."/>
            <person name="Labutti K."/>
            <person name="Pangilinan J."/>
            <person name="Floch G.L."/>
            <person name="Makela M.R."/>
            <person name="Henrissat B."/>
            <person name="Grigoriev I.V."/>
            <person name="Crouch J.A."/>
            <person name="De Vries R.P."/>
            <person name="Sukno S.A."/>
            <person name="Thon M.R."/>
        </authorList>
    </citation>
    <scope>NUCLEOTIDE SEQUENCE</scope>
    <source>
        <strain evidence="1">MAFF235873</strain>
    </source>
</reference>
<sequence length="104" mass="11643">MSWTDAGMLVLRRGSLFALSTHSVIKEFVPSLSFLMSCAGNRNYILLHPSGERPNCRTSMLCMSHRQRRNKRAKTYNTRYSLIVTDSTTNPALTGLSMGERTGS</sequence>
<comment type="caution">
    <text evidence="1">The sequence shown here is derived from an EMBL/GenBank/DDBJ whole genome shotgun (WGS) entry which is preliminary data.</text>
</comment>
<organism evidence="1 2">
    <name type="scientific">Colletotrichum zoysiae</name>
    <dbReference type="NCBI Taxonomy" id="1216348"/>
    <lineage>
        <taxon>Eukaryota</taxon>
        <taxon>Fungi</taxon>
        <taxon>Dikarya</taxon>
        <taxon>Ascomycota</taxon>
        <taxon>Pezizomycotina</taxon>
        <taxon>Sordariomycetes</taxon>
        <taxon>Hypocreomycetidae</taxon>
        <taxon>Glomerellales</taxon>
        <taxon>Glomerellaceae</taxon>
        <taxon>Colletotrichum</taxon>
        <taxon>Colletotrichum graminicola species complex</taxon>
    </lineage>
</organism>
<dbReference type="EMBL" id="MU843120">
    <property type="protein sequence ID" value="KAK2021260.1"/>
    <property type="molecule type" value="Genomic_DNA"/>
</dbReference>
<dbReference type="Proteomes" id="UP001232148">
    <property type="component" value="Unassembled WGS sequence"/>
</dbReference>
<accession>A0AAD9H2M2</accession>